<dbReference type="Gene3D" id="3.50.4.10">
    <property type="entry name" value="Hepatocyte Growth Factor"/>
    <property type="match status" value="3"/>
</dbReference>
<dbReference type="WBParaSite" id="sdigi.contig225.g6340.t1">
    <property type="protein sequence ID" value="sdigi.contig225.g6340.t1"/>
    <property type="gene ID" value="sdigi.contig225.g6340"/>
</dbReference>
<evidence type="ECO:0000313" key="3">
    <source>
        <dbReference type="Proteomes" id="UP000887581"/>
    </source>
</evidence>
<feature type="domain" description="Apple" evidence="2">
    <location>
        <begin position="782"/>
        <end position="867"/>
    </location>
</feature>
<feature type="compositionally biased region" description="Low complexity" evidence="1">
    <location>
        <begin position="1259"/>
        <end position="1270"/>
    </location>
</feature>
<dbReference type="SMART" id="SM00473">
    <property type="entry name" value="PAN_AP"/>
    <property type="match status" value="4"/>
</dbReference>
<organism evidence="3 4">
    <name type="scientific">Setaria digitata</name>
    <dbReference type="NCBI Taxonomy" id="48799"/>
    <lineage>
        <taxon>Eukaryota</taxon>
        <taxon>Metazoa</taxon>
        <taxon>Ecdysozoa</taxon>
        <taxon>Nematoda</taxon>
        <taxon>Chromadorea</taxon>
        <taxon>Rhabditida</taxon>
        <taxon>Spirurina</taxon>
        <taxon>Spiruromorpha</taxon>
        <taxon>Filarioidea</taxon>
        <taxon>Setariidae</taxon>
        <taxon>Setaria</taxon>
    </lineage>
</organism>
<dbReference type="CDD" id="cd01099">
    <property type="entry name" value="PAN_AP_HGF"/>
    <property type="match status" value="2"/>
</dbReference>
<feature type="domain" description="Apple" evidence="2">
    <location>
        <begin position="902"/>
        <end position="985"/>
    </location>
</feature>
<dbReference type="SUPFAM" id="SSF57414">
    <property type="entry name" value="Hairpin loop containing domain-like"/>
    <property type="match status" value="2"/>
</dbReference>
<dbReference type="PANTHER" id="PTHR35193:SF5">
    <property type="entry name" value="FLOCCULATION PROTEIN FLO11"/>
    <property type="match status" value="1"/>
</dbReference>
<name>A0A915PKH6_9BILA</name>
<dbReference type="PROSITE" id="PS50948">
    <property type="entry name" value="PAN"/>
    <property type="match status" value="3"/>
</dbReference>
<dbReference type="InterPro" id="IPR003609">
    <property type="entry name" value="Pan_app"/>
</dbReference>
<sequence length="1282" mass="145217">MPDVRWLINESKLTRNETTTIAIYDALLALAAATTTTTTTTTATTITAATVSVDITENIEGNSTNSDIATIIIATTTTTIAALTTVTPTTTTTAITTTATSSTDFSIRSIKLPNRTILEPVDDGAITSWWIYIQKMTGYDMPSYHSINQEYDQTNKTGRNNLEISNNSAYYYSRQQNFLKEITREASDQSNQYKVSIEHTDSDQNSVIVRIGNYGKRKNMREVSQDQYQFPSKLDSTDNSNSSYHLLRIKVPYSPLNNDTSGEAAIEQRQIYRKDRKTFGNDKQRHGLQKEKSGFEKLPEKYIEKQNVYLYHIKIRDINQDLSLTSDATNKYGVDQKKNTSKRDESIEKDEKNIAKKTLPLISEAPCFGMIGHQLLYNASYKTLHNVSLDQCRCECVRTWDDEENCILRCKSFQYSNFTRKCLLNSDDHNGRSGLIYAWDTNYFYRICTAEDIAQNIFYNCSKRKRTIIEPFIPKEVVHSEDVVWRDDKMIHSIKKRSATINSSLLSLPTYLTPSYYLWEKQEKEVRNDGMEELIISSDSWDDTVKRKNTAKKLKDLLTEILKKETEIRNRIVRNGKEMNYRNHFQRTTQESSISRRIHSIKEGTAEEISKIVTVPTVFIDNNSTNAAINQSLEPGENVVAGRKLWERDEINKSVLTTTDNDEDKKMGKSTDEFKSDAGKTTKKIIIDEGTVIETTTDSDFGEDDEFDNNFDEGSENINEETITEVMKSTPETTMTEGSSETITNEYFEIPEADSEESDNYIIITEINKMEQSSTPETRKNCFEVIDGFILKGTAGGIEQDVTLDECQCYCANSRSNGRYSFQCASATYYHTERDCVLNLQTRNDLPKQLRQNFSHQYNVSYLEMICSVDASLVDGCRQIANISSSANGSRKLFAPVNTDKCFSEMPNHVLHGTAFAAETNVTVEACKCYCINAENQYGIECLSIEYYFDSMTCLLNNKSRNTNPKNFNHSIAPTLMHSYFDKNCFAQNKTSAVYIDEKCSFIMDAALKVTNLSPNSGNLIYNNKNTTSFSDDKLANSRGGNGINFNMSTAFPRTQPGYTVQYSTSTTDFYDEILREIGEEDDDEKESNETINLDDTKALMTNSTAGVSTDSFTTSFAPTIITTINSSFEHSSTTDDFADDEDYMNSTETITTAGAEFVTYPYDGQCVYSAIYKSSFRGSKLIKRFLVSSPQQCFYGCHFEGCRSANLIQVDSQTNSCELFSDALIDYRTADVLVYDSGSVYFDGIKCKEKRRQKVLTNSSNDNDNSTDNKSNDDGNDEYHQ</sequence>
<feature type="compositionally biased region" description="Basic and acidic residues" evidence="1">
    <location>
        <begin position="1271"/>
        <end position="1282"/>
    </location>
</feature>
<feature type="domain" description="Apple" evidence="2">
    <location>
        <begin position="367"/>
        <end position="448"/>
    </location>
</feature>
<dbReference type="PANTHER" id="PTHR35193">
    <property type="entry name" value="MUCIN 13A, CELL SURFACE-ASSOCIATED-RELATED"/>
    <property type="match status" value="1"/>
</dbReference>
<keyword evidence="3" id="KW-1185">Reference proteome</keyword>
<protein>
    <submittedName>
        <fullName evidence="4">Apple domain-containing protein</fullName>
    </submittedName>
</protein>
<reference evidence="4" key="1">
    <citation type="submission" date="2022-11" db="UniProtKB">
        <authorList>
            <consortium name="WormBaseParasite"/>
        </authorList>
    </citation>
    <scope>IDENTIFICATION</scope>
</reference>
<accession>A0A915PKH6</accession>
<evidence type="ECO:0000313" key="4">
    <source>
        <dbReference type="WBParaSite" id="sdigi.contig225.g6340.t1"/>
    </source>
</evidence>
<dbReference type="Pfam" id="PF00024">
    <property type="entry name" value="PAN_1"/>
    <property type="match status" value="3"/>
</dbReference>
<evidence type="ECO:0000256" key="1">
    <source>
        <dbReference type="SAM" id="MobiDB-lite"/>
    </source>
</evidence>
<evidence type="ECO:0000259" key="2">
    <source>
        <dbReference type="PROSITE" id="PS50948"/>
    </source>
</evidence>
<dbReference type="Proteomes" id="UP000887581">
    <property type="component" value="Unplaced"/>
</dbReference>
<feature type="region of interest" description="Disordered" evidence="1">
    <location>
        <begin position="1257"/>
        <end position="1282"/>
    </location>
</feature>
<proteinExistence type="predicted"/>